<dbReference type="Proteomes" id="UP000006327">
    <property type="component" value="Unassembled WGS sequence"/>
</dbReference>
<protein>
    <recommendedName>
        <fullName evidence="2">ASPIC/UnbV domain-containing protein</fullName>
    </recommendedName>
</protein>
<dbReference type="InterPro" id="IPR027039">
    <property type="entry name" value="Crtac1"/>
</dbReference>
<gene>
    <name evidence="3" type="ORF">GARC_5284</name>
</gene>
<comment type="caution">
    <text evidence="3">The sequence shown here is derived from an EMBL/GenBank/DDBJ whole genome shotgun (WGS) entry which is preliminary data.</text>
</comment>
<keyword evidence="4" id="KW-1185">Reference proteome</keyword>
<dbReference type="RefSeq" id="WP_007625891.1">
    <property type="nucleotide sequence ID" value="NZ_BAEO01000069.1"/>
</dbReference>
<feature type="domain" description="ASPIC/UnbV" evidence="2">
    <location>
        <begin position="492"/>
        <end position="558"/>
    </location>
</feature>
<proteinExistence type="predicted"/>
<organism evidence="3 4">
    <name type="scientific">Paraglaciecola arctica BSs20135</name>
    <dbReference type="NCBI Taxonomy" id="493475"/>
    <lineage>
        <taxon>Bacteria</taxon>
        <taxon>Pseudomonadati</taxon>
        <taxon>Pseudomonadota</taxon>
        <taxon>Gammaproteobacteria</taxon>
        <taxon>Alteromonadales</taxon>
        <taxon>Alteromonadaceae</taxon>
        <taxon>Paraglaciecola</taxon>
    </lineage>
</organism>
<evidence type="ECO:0000313" key="3">
    <source>
        <dbReference type="EMBL" id="GAC22219.1"/>
    </source>
</evidence>
<dbReference type="Gene3D" id="2.130.10.130">
    <property type="entry name" value="Integrin alpha, N-terminal"/>
    <property type="match status" value="2"/>
</dbReference>
<dbReference type="STRING" id="493475.GARC_5284"/>
<dbReference type="PROSITE" id="PS51257">
    <property type="entry name" value="PROKAR_LIPOPROTEIN"/>
    <property type="match status" value="1"/>
</dbReference>
<dbReference type="InterPro" id="IPR013517">
    <property type="entry name" value="FG-GAP"/>
</dbReference>
<accession>K6XNI9</accession>
<dbReference type="InterPro" id="IPR028994">
    <property type="entry name" value="Integrin_alpha_N"/>
</dbReference>
<name>K6XNI9_9ALTE</name>
<sequence length="564" mass="61116">MNQIKQSTLSTAIFGILLLGCGGGSSKDTPTSVIKTPEPELRSGVPVIVDSTSAQGNSTHACHSPSVDTLELSFTDISTQAGLNFSHSMPNGDGILSMSGGVAAGDFDNDGWVDLYAVGGDGRENLLLKNMADGSFSDMAEFAEVNLLAKGSGPAFGDLDGDGLLDLFVGSVGGSDPKLYLNRGNDKFLDITETSGLVLPGNNFGATWGDYDKDDDLDLVITHWSSVSSDHYAYFWRNNGDNTFTDVSAQVGLKTVMQQFGSRDKSFTPTFADIDNDGWQDLLLVSDNHRTRIFNNNQDGTFSDNTDRDVISDNAGMGSAVGDYDNDGDLDWFVSAITFKDGVKHFGSLTPGNRLYQNQGDGTFIDKTDDAGVRDGYWGWAACFADFNNDTHLDIFHVNGMEGSNIDPRFKEDPSRLFMSNGDGTFTESSLDLGIDDTAMGRGLVCFDYDKDGDIDLYTANYNQAPKLLCNSGSNNHFVNIKLLEKSANTQALGARIYVTTDGVEQMRELRAGSNYVSQNPVEAHFGLAQATSLQRVRIVWPDGQQSQLDDLSLDQFITITRND</sequence>
<dbReference type="Pfam" id="PF07593">
    <property type="entry name" value="UnbV_ASPIC"/>
    <property type="match status" value="1"/>
</dbReference>
<reference evidence="3 4" key="1">
    <citation type="journal article" date="2017" name="Antonie Van Leeuwenhoek">
        <title>Rhizobium rhizosphaerae sp. nov., a novel species isolated from rice rhizosphere.</title>
        <authorList>
            <person name="Zhao J.J."/>
            <person name="Zhang J."/>
            <person name="Zhang R.J."/>
            <person name="Zhang C.W."/>
            <person name="Yin H.Q."/>
            <person name="Zhang X.X."/>
        </authorList>
    </citation>
    <scope>NUCLEOTIDE SEQUENCE [LARGE SCALE GENOMIC DNA]</scope>
    <source>
        <strain evidence="3 4">BSs20135</strain>
    </source>
</reference>
<dbReference type="EMBL" id="BAEO01000069">
    <property type="protein sequence ID" value="GAC22219.1"/>
    <property type="molecule type" value="Genomic_DNA"/>
</dbReference>
<dbReference type="SUPFAM" id="SSF69318">
    <property type="entry name" value="Integrin alpha N-terminal domain"/>
    <property type="match status" value="1"/>
</dbReference>
<evidence type="ECO:0000259" key="2">
    <source>
        <dbReference type="Pfam" id="PF07593"/>
    </source>
</evidence>
<dbReference type="PANTHER" id="PTHR16026:SF0">
    <property type="entry name" value="CARTILAGE ACIDIC PROTEIN 1"/>
    <property type="match status" value="1"/>
</dbReference>
<dbReference type="OrthoDB" id="100785at2"/>
<keyword evidence="1" id="KW-0732">Signal</keyword>
<dbReference type="PANTHER" id="PTHR16026">
    <property type="entry name" value="CARTILAGE ACIDIC PROTEIN 1"/>
    <property type="match status" value="1"/>
</dbReference>
<dbReference type="eggNOG" id="COG1858">
    <property type="taxonomic scope" value="Bacteria"/>
</dbReference>
<dbReference type="AlphaFoldDB" id="K6XNI9"/>
<evidence type="ECO:0000313" key="4">
    <source>
        <dbReference type="Proteomes" id="UP000006327"/>
    </source>
</evidence>
<dbReference type="InterPro" id="IPR011519">
    <property type="entry name" value="UnbV_ASPIC"/>
</dbReference>
<dbReference type="Pfam" id="PF13517">
    <property type="entry name" value="FG-GAP_3"/>
    <property type="match status" value="3"/>
</dbReference>
<evidence type="ECO:0000256" key="1">
    <source>
        <dbReference type="ARBA" id="ARBA00022729"/>
    </source>
</evidence>